<dbReference type="InterPro" id="IPR029044">
    <property type="entry name" value="Nucleotide-diphossugar_trans"/>
</dbReference>
<protein>
    <submittedName>
        <fullName evidence="5">Glycosyltransferase family 2 protein</fullName>
    </submittedName>
</protein>
<dbReference type="PANTHER" id="PTHR43630:SF1">
    <property type="entry name" value="POLY-BETA-1,6-N-ACETYL-D-GLUCOSAMINE SYNTHASE"/>
    <property type="match status" value="1"/>
</dbReference>
<dbReference type="Pfam" id="PF00535">
    <property type="entry name" value="Glycos_transf_2"/>
    <property type="match status" value="1"/>
</dbReference>
<evidence type="ECO:0000256" key="1">
    <source>
        <dbReference type="ARBA" id="ARBA00006739"/>
    </source>
</evidence>
<evidence type="ECO:0000256" key="2">
    <source>
        <dbReference type="ARBA" id="ARBA00022676"/>
    </source>
</evidence>
<keyword evidence="3" id="KW-0808">Transferase</keyword>
<dbReference type="EMBL" id="JBHTIB010000014">
    <property type="protein sequence ID" value="MFD0836875.1"/>
    <property type="molecule type" value="Genomic_DNA"/>
</dbReference>
<proteinExistence type="inferred from homology"/>
<keyword evidence="2" id="KW-0328">Glycosyltransferase</keyword>
<keyword evidence="6" id="KW-1185">Reference proteome</keyword>
<dbReference type="PANTHER" id="PTHR43630">
    <property type="entry name" value="POLY-BETA-1,6-N-ACETYL-D-GLUCOSAMINE SYNTHASE"/>
    <property type="match status" value="1"/>
</dbReference>
<dbReference type="Proteomes" id="UP001597011">
    <property type="component" value="Unassembled WGS sequence"/>
</dbReference>
<gene>
    <name evidence="5" type="ORF">ACFQ0I_13940</name>
</gene>
<comment type="caution">
    <text evidence="5">The sequence shown here is derived from an EMBL/GenBank/DDBJ whole genome shotgun (WGS) entry which is preliminary data.</text>
</comment>
<accession>A0ABW3BV64</accession>
<evidence type="ECO:0000259" key="4">
    <source>
        <dbReference type="Pfam" id="PF00535"/>
    </source>
</evidence>
<evidence type="ECO:0000313" key="5">
    <source>
        <dbReference type="EMBL" id="MFD0836875.1"/>
    </source>
</evidence>
<sequence length="300" mass="34564">MISVLIPVYNYNICDLVNTLHKQLSASKIEFEIICIDDYSNKSTINSNETINTLSNTSYSLSDKNNGIAVTRQLLVNKAKYDWVLLIDADMKLKDAFFISNYLKAIKQNYEVVFGGIIYDTNPPDLSSLLRWKYGVTYESVSAEKRNKTPYKITSAANMLIKKEVYIKFALDSIGNSYGMDIYFGPQLKLNKIPVLHIDNSVYHLGLESSIKYKEKVEFAVRTLLNLYNKKEIQEHDNDLLKAFVVSKKTGLNFIFFGLYVAFNKLIVNNLLSKNPKIILIQYYKILYMCYFDLCKNKTN</sequence>
<reference evidence="6" key="1">
    <citation type="journal article" date="2019" name="Int. J. Syst. Evol. Microbiol.">
        <title>The Global Catalogue of Microorganisms (GCM) 10K type strain sequencing project: providing services to taxonomists for standard genome sequencing and annotation.</title>
        <authorList>
            <consortium name="The Broad Institute Genomics Platform"/>
            <consortium name="The Broad Institute Genome Sequencing Center for Infectious Disease"/>
            <person name="Wu L."/>
            <person name="Ma J."/>
        </authorList>
    </citation>
    <scope>NUCLEOTIDE SEQUENCE [LARGE SCALE GENOMIC DNA]</scope>
    <source>
        <strain evidence="6">CCUG 60529</strain>
    </source>
</reference>
<comment type="similarity">
    <text evidence="1">Belongs to the glycosyltransferase 2 family.</text>
</comment>
<dbReference type="SUPFAM" id="SSF53448">
    <property type="entry name" value="Nucleotide-diphospho-sugar transferases"/>
    <property type="match status" value="1"/>
</dbReference>
<name>A0ABW3BV64_9FLAO</name>
<evidence type="ECO:0000313" key="6">
    <source>
        <dbReference type="Proteomes" id="UP001597011"/>
    </source>
</evidence>
<dbReference type="InterPro" id="IPR001173">
    <property type="entry name" value="Glyco_trans_2-like"/>
</dbReference>
<organism evidence="5 6">
    <name type="scientific">Mariniflexile aquimaris</name>
    <dbReference type="NCBI Taxonomy" id="881009"/>
    <lineage>
        <taxon>Bacteria</taxon>
        <taxon>Pseudomonadati</taxon>
        <taxon>Bacteroidota</taxon>
        <taxon>Flavobacteriia</taxon>
        <taxon>Flavobacteriales</taxon>
        <taxon>Flavobacteriaceae</taxon>
        <taxon>Mariniflexile</taxon>
    </lineage>
</organism>
<evidence type="ECO:0000256" key="3">
    <source>
        <dbReference type="ARBA" id="ARBA00022679"/>
    </source>
</evidence>
<feature type="domain" description="Glycosyltransferase 2-like" evidence="4">
    <location>
        <begin position="3"/>
        <end position="155"/>
    </location>
</feature>
<dbReference type="Gene3D" id="3.90.550.10">
    <property type="entry name" value="Spore Coat Polysaccharide Biosynthesis Protein SpsA, Chain A"/>
    <property type="match status" value="1"/>
</dbReference>